<feature type="region of interest" description="Disordered" evidence="2">
    <location>
        <begin position="269"/>
        <end position="322"/>
    </location>
</feature>
<feature type="compositionally biased region" description="Basic and acidic residues" evidence="2">
    <location>
        <begin position="764"/>
        <end position="782"/>
    </location>
</feature>
<proteinExistence type="predicted"/>
<evidence type="ECO:0000256" key="2">
    <source>
        <dbReference type="SAM" id="MobiDB-lite"/>
    </source>
</evidence>
<keyword evidence="1" id="KW-0175">Coiled coil</keyword>
<feature type="compositionally biased region" description="Basic and acidic residues" evidence="2">
    <location>
        <begin position="396"/>
        <end position="451"/>
    </location>
</feature>
<dbReference type="SMART" id="SM01122">
    <property type="entry name" value="DBC1"/>
    <property type="match status" value="1"/>
</dbReference>
<feature type="region of interest" description="Disordered" evidence="2">
    <location>
        <begin position="361"/>
        <end position="477"/>
    </location>
</feature>
<feature type="compositionally biased region" description="Low complexity" evidence="2">
    <location>
        <begin position="971"/>
        <end position="984"/>
    </location>
</feature>
<feature type="domain" description="EF-hand" evidence="3">
    <location>
        <begin position="1138"/>
        <end position="1173"/>
    </location>
</feature>
<dbReference type="Proteomes" id="UP001491310">
    <property type="component" value="Unassembled WGS sequence"/>
</dbReference>
<feature type="compositionally biased region" description="Low complexity" evidence="2">
    <location>
        <begin position="272"/>
        <end position="287"/>
    </location>
</feature>
<feature type="region of interest" description="Disordered" evidence="2">
    <location>
        <begin position="894"/>
        <end position="1133"/>
    </location>
</feature>
<evidence type="ECO:0000313" key="4">
    <source>
        <dbReference type="EMBL" id="KAK9904952.1"/>
    </source>
</evidence>
<dbReference type="InterPro" id="IPR025954">
    <property type="entry name" value="DBC1/CARP1_inactive_NUDIX"/>
</dbReference>
<dbReference type="Pfam" id="PF14443">
    <property type="entry name" value="DBC1"/>
    <property type="match status" value="1"/>
</dbReference>
<dbReference type="Gene3D" id="1.10.238.10">
    <property type="entry name" value="EF-hand"/>
    <property type="match status" value="1"/>
</dbReference>
<dbReference type="PROSITE" id="PS50222">
    <property type="entry name" value="EF_HAND_2"/>
    <property type="match status" value="1"/>
</dbReference>
<evidence type="ECO:0000259" key="3">
    <source>
        <dbReference type="PROSITE" id="PS50222"/>
    </source>
</evidence>
<feature type="compositionally biased region" description="Basic and acidic residues" evidence="2">
    <location>
        <begin position="723"/>
        <end position="756"/>
    </location>
</feature>
<keyword evidence="5" id="KW-1185">Reference proteome</keyword>
<feature type="compositionally biased region" description="Basic and acidic residues" evidence="2">
    <location>
        <begin position="789"/>
        <end position="817"/>
    </location>
</feature>
<feature type="compositionally biased region" description="Acidic residues" evidence="2">
    <location>
        <begin position="1035"/>
        <end position="1044"/>
    </location>
</feature>
<dbReference type="InterPro" id="IPR011992">
    <property type="entry name" value="EF-hand-dom_pair"/>
</dbReference>
<sequence>MGNNRGRVNKVTLLLCSSRPSKVPTHQQPSNRYVSFVNAYSGQQAAAYGYSAGGQSSVGSGAVAQAAQGLAPEQQAKLSQIVAQVQGGSSAPQTYAAYQQPAQAAQPASSYQYGSTVAQQSPAPYNTSQASTTLYNAQEANPASAYAAQQYTPETQQQAYSTGSYAAPQGAAAPSYGAAQPAAGYASAQQASPYSAQQPQQQPSAVGYSTAQAAAAGGYGTQQTTPAFAGQSSVGQAQYASHASPAPAQGYSSQQPTALATYGQTSAARTGYTAPQQTTAAPQAAYPRQSTARSFSQQAGQQQYGSSYGSQPTPAATAATYGQTPKAQQASYAATGQQSQYKGIAPTAAGRGRGAFSAGPGTYGAAQATQPARGMPAGAQANRAAAAAQVGQSAREISRMADAAREKRDEAKARERERERPRESRITATAERPRGRDRERDSEAKEREAPRSRSRLTSPPHRSPRRPSPVRRKEPDYAVRLSSRPLVTLERDYHEVIHRCARLYVSADFSKVVSTWVKAQPVDATSRKSAVWRLLEPVQFQHEVDYEESPRPASKSIRIPEGAIKWNARVVLLSGLDDYARKELLKGVHHGGQHLHQLLKFLTVRTETDKEDGRVERSGITAIGGQHDPSLDGPIIDPSMSTEPLIATCVRHAKELLGVDLSACKEWLPVIEVHYQRPPTSMSPDAMESTEISVIFLANMRSAMPGDWQSLWKEQEAWLKGKAAHEQATVKKEEEEENAKKAKASNEKPKAEEAMKEAGGAAVKVDEPDGSEKPAKRAKTGDGEEEEKKEEGKEVDTDMKDAEKQDPKAPEEAEVEAKLPEYPRMLFRGKRSSKERWRSASISLDGLLDYDEEDRDESTMELSLFAEGFQELLARDYGERILKSLYAERTAALKRREERKRKREEEKAAAEAKAQAAEEAKQAEPAPAALKVEDTATAPVKEEIQNGGPAQEAADSEMKESAVEEHAPVKAESGQEGEAAAAAEGDAKEEEEADGEGTSKKGAARGKKGKATRGRGRGRAARGHGRKVQAKVEGDAEEDVDEPGETAVKAEDEEADQETPDKAALAHDAAKEAVKAEDGAVEEDGEKFAGEQTIAAESVKEEKAPVDKAVENGSAKPEKQEEGQSGEKDKEKKKKRYKVDDELLLAFRYFDRNCCGYIKVDDLRRIVTNLGHALSLRTVKELCLNVAGAPSSTVGRARQDRIYYRDITDKEVTDGS</sequence>
<feature type="region of interest" description="Disordered" evidence="2">
    <location>
        <begin position="723"/>
        <end position="817"/>
    </location>
</feature>
<evidence type="ECO:0000313" key="5">
    <source>
        <dbReference type="Proteomes" id="UP001491310"/>
    </source>
</evidence>
<name>A0ABR2YGV9_9CHLO</name>
<reference evidence="4 5" key="1">
    <citation type="journal article" date="2024" name="Nat. Commun.">
        <title>Phylogenomics reveals the evolutionary origins of lichenization in chlorophyte algae.</title>
        <authorList>
            <person name="Puginier C."/>
            <person name="Libourel C."/>
            <person name="Otte J."/>
            <person name="Skaloud P."/>
            <person name="Haon M."/>
            <person name="Grisel S."/>
            <person name="Petersen M."/>
            <person name="Berrin J.G."/>
            <person name="Delaux P.M."/>
            <person name="Dal Grande F."/>
            <person name="Keller J."/>
        </authorList>
    </citation>
    <scope>NUCLEOTIDE SEQUENCE [LARGE SCALE GENOMIC DNA]</scope>
    <source>
        <strain evidence="4 5">SAG 216-7</strain>
    </source>
</reference>
<feature type="compositionally biased region" description="Basic and acidic residues" evidence="2">
    <location>
        <begin position="956"/>
        <end position="969"/>
    </location>
</feature>
<gene>
    <name evidence="4" type="ORF">WJX75_006352</name>
</gene>
<feature type="compositionally biased region" description="Basic and acidic residues" evidence="2">
    <location>
        <begin position="1059"/>
        <end position="1078"/>
    </location>
</feature>
<feature type="compositionally biased region" description="Low complexity" evidence="2">
    <location>
        <begin position="374"/>
        <end position="394"/>
    </location>
</feature>
<dbReference type="InterPro" id="IPR002048">
    <property type="entry name" value="EF_hand_dom"/>
</dbReference>
<dbReference type="EMBL" id="JALJOT010000012">
    <property type="protein sequence ID" value="KAK9904952.1"/>
    <property type="molecule type" value="Genomic_DNA"/>
</dbReference>
<dbReference type="PANTHER" id="PTHR14304:SF11">
    <property type="entry name" value="SAP DOMAIN-CONTAINING PROTEIN"/>
    <property type="match status" value="1"/>
</dbReference>
<dbReference type="InterPro" id="IPR025224">
    <property type="entry name" value="CCAR1/CCAR2"/>
</dbReference>
<dbReference type="Pfam" id="PF19256">
    <property type="entry name" value="LAIKA"/>
    <property type="match status" value="1"/>
</dbReference>
<accession>A0ABR2YGV9</accession>
<organism evidence="4 5">
    <name type="scientific">Coccomyxa subellipsoidea</name>
    <dbReference type="NCBI Taxonomy" id="248742"/>
    <lineage>
        <taxon>Eukaryota</taxon>
        <taxon>Viridiplantae</taxon>
        <taxon>Chlorophyta</taxon>
        <taxon>core chlorophytes</taxon>
        <taxon>Trebouxiophyceae</taxon>
        <taxon>Trebouxiophyceae incertae sedis</taxon>
        <taxon>Coccomyxaceae</taxon>
        <taxon>Coccomyxa</taxon>
    </lineage>
</organism>
<dbReference type="PANTHER" id="PTHR14304">
    <property type="entry name" value="CELL DIVISION CYCLE AND APOPTOSIS REGULATOR PROTEIN"/>
    <property type="match status" value="1"/>
</dbReference>
<dbReference type="SUPFAM" id="SSF47473">
    <property type="entry name" value="EF-hand"/>
    <property type="match status" value="1"/>
</dbReference>
<evidence type="ECO:0000256" key="1">
    <source>
        <dbReference type="ARBA" id="ARBA00023054"/>
    </source>
</evidence>
<comment type="caution">
    <text evidence="4">The sequence shown here is derived from an EMBL/GenBank/DDBJ whole genome shotgun (WGS) entry which is preliminary data.</text>
</comment>
<feature type="compositionally biased region" description="Basic and acidic residues" evidence="2">
    <location>
        <begin position="1098"/>
        <end position="1130"/>
    </location>
</feature>
<feature type="compositionally biased region" description="Basic residues" evidence="2">
    <location>
        <begin position="1002"/>
        <end position="1029"/>
    </location>
</feature>
<dbReference type="InterPro" id="IPR045353">
    <property type="entry name" value="LAIKA"/>
</dbReference>
<feature type="compositionally biased region" description="Low complexity" evidence="2">
    <location>
        <begin position="296"/>
        <end position="311"/>
    </location>
</feature>
<feature type="compositionally biased region" description="Basic and acidic residues" evidence="2">
    <location>
        <begin position="903"/>
        <end position="922"/>
    </location>
</feature>
<protein>
    <recommendedName>
        <fullName evidence="3">EF-hand domain-containing protein</fullName>
    </recommendedName>
</protein>